<evidence type="ECO:0000313" key="1">
    <source>
        <dbReference type="EMBL" id="KAF2468356.1"/>
    </source>
</evidence>
<dbReference type="EMBL" id="MU003516">
    <property type="protein sequence ID" value="KAF2468356.1"/>
    <property type="molecule type" value="Genomic_DNA"/>
</dbReference>
<evidence type="ECO:0000313" key="2">
    <source>
        <dbReference type="Proteomes" id="UP000799755"/>
    </source>
</evidence>
<gene>
    <name evidence="1" type="ORF">BDR25DRAFT_326811</name>
</gene>
<protein>
    <submittedName>
        <fullName evidence="1">Cytochrome P450 family protein</fullName>
    </submittedName>
</protein>
<keyword evidence="2" id="KW-1185">Reference proteome</keyword>
<comment type="caution">
    <text evidence="1">The sequence shown here is derived from an EMBL/GenBank/DDBJ whole genome shotgun (WGS) entry which is preliminary data.</text>
</comment>
<sequence length="440" mass="49020">MSLAATSVWAIVFLSTLVLGRVIYALHLSPYRHIPGPRVCKHRRYGDVVLIAPGEVSFSDAVSTREIYGAPCGLPKSRYFNNFLAYCHRSVFCTLGAKEHQEILKRTIAFYRPTSVFKSAMLQPVRDNVKKTLHQLARRTENGHATLDILIVYLCAQTIEHESCFERTILAGWMTVELWNNLLYNFPVAHKAIKAIFSYCSDKRDFLTADDKLADWNMRRVDAALRKPEDIAVDSLLHVLSTAKTPDGEPLPKSRIREELSAIPLKEDGLSAFSFPQSAPILGACITESSRLHPLSSGRAERVVPTTGAYNGIVLPANTVVSTSTLAIHHRPEVFPDPEAYKPERWLNAKGEVLRVIQSCYIPFGYGARLCLGKPFAQAGIKHFIAGILMQFEVCIDPRSGTTSRTMAQLGTQNALPRGRRCELLLKRLPVACAFKQKAS</sequence>
<proteinExistence type="predicted"/>
<accession>A0ACB6QN81</accession>
<reference evidence="1" key="1">
    <citation type="journal article" date="2020" name="Stud. Mycol.">
        <title>101 Dothideomycetes genomes: a test case for predicting lifestyles and emergence of pathogens.</title>
        <authorList>
            <person name="Haridas S."/>
            <person name="Albert R."/>
            <person name="Binder M."/>
            <person name="Bloem J."/>
            <person name="Labutti K."/>
            <person name="Salamov A."/>
            <person name="Andreopoulos B."/>
            <person name="Baker S."/>
            <person name="Barry K."/>
            <person name="Bills G."/>
            <person name="Bluhm B."/>
            <person name="Cannon C."/>
            <person name="Castanera R."/>
            <person name="Culley D."/>
            <person name="Daum C."/>
            <person name="Ezra D."/>
            <person name="Gonzalez J."/>
            <person name="Henrissat B."/>
            <person name="Kuo A."/>
            <person name="Liang C."/>
            <person name="Lipzen A."/>
            <person name="Lutzoni F."/>
            <person name="Magnuson J."/>
            <person name="Mondo S."/>
            <person name="Nolan M."/>
            <person name="Ohm R."/>
            <person name="Pangilinan J."/>
            <person name="Park H.-J."/>
            <person name="Ramirez L."/>
            <person name="Alfaro M."/>
            <person name="Sun H."/>
            <person name="Tritt A."/>
            <person name="Yoshinaga Y."/>
            <person name="Zwiers L.-H."/>
            <person name="Turgeon B."/>
            <person name="Goodwin S."/>
            <person name="Spatafora J."/>
            <person name="Crous P."/>
            <person name="Grigoriev I."/>
        </authorList>
    </citation>
    <scope>NUCLEOTIDE SEQUENCE</scope>
    <source>
        <strain evidence="1">ATCC 200398</strain>
    </source>
</reference>
<dbReference type="Proteomes" id="UP000799755">
    <property type="component" value="Unassembled WGS sequence"/>
</dbReference>
<name>A0ACB6QN81_9PLEO</name>
<organism evidence="1 2">
    <name type="scientific">Lindgomyces ingoldianus</name>
    <dbReference type="NCBI Taxonomy" id="673940"/>
    <lineage>
        <taxon>Eukaryota</taxon>
        <taxon>Fungi</taxon>
        <taxon>Dikarya</taxon>
        <taxon>Ascomycota</taxon>
        <taxon>Pezizomycotina</taxon>
        <taxon>Dothideomycetes</taxon>
        <taxon>Pleosporomycetidae</taxon>
        <taxon>Pleosporales</taxon>
        <taxon>Lindgomycetaceae</taxon>
        <taxon>Lindgomyces</taxon>
    </lineage>
</organism>